<evidence type="ECO:0000256" key="1">
    <source>
        <dbReference type="ARBA" id="ARBA00023015"/>
    </source>
</evidence>
<dbReference type="InterPro" id="IPR000524">
    <property type="entry name" value="Tscrpt_reg_HTH_GntR"/>
</dbReference>
<feature type="region of interest" description="Disordered" evidence="4">
    <location>
        <begin position="1"/>
        <end position="22"/>
    </location>
</feature>
<dbReference type="InterPro" id="IPR011663">
    <property type="entry name" value="UTRA"/>
</dbReference>
<gene>
    <name evidence="6" type="ORF">J2T10_000680</name>
</gene>
<dbReference type="PROSITE" id="PS50949">
    <property type="entry name" value="HTH_GNTR"/>
    <property type="match status" value="1"/>
</dbReference>
<dbReference type="CDD" id="cd07377">
    <property type="entry name" value="WHTH_GntR"/>
    <property type="match status" value="1"/>
</dbReference>
<evidence type="ECO:0000313" key="6">
    <source>
        <dbReference type="EMBL" id="MDQ0101061.1"/>
    </source>
</evidence>
<dbReference type="InterPro" id="IPR050679">
    <property type="entry name" value="Bact_HTH_transcr_reg"/>
</dbReference>
<dbReference type="PANTHER" id="PTHR44846">
    <property type="entry name" value="MANNOSYL-D-GLYCERATE TRANSPORT/METABOLISM SYSTEM REPRESSOR MNGR-RELATED"/>
    <property type="match status" value="1"/>
</dbReference>
<dbReference type="SMART" id="SM00866">
    <property type="entry name" value="UTRA"/>
    <property type="match status" value="1"/>
</dbReference>
<dbReference type="InterPro" id="IPR028978">
    <property type="entry name" value="Chorismate_lyase_/UTRA_dom_sf"/>
</dbReference>
<proteinExistence type="predicted"/>
<dbReference type="PRINTS" id="PR00035">
    <property type="entry name" value="HTHGNTR"/>
</dbReference>
<dbReference type="RefSeq" id="WP_231949054.1">
    <property type="nucleotide sequence ID" value="NZ_BDDW01000001.1"/>
</dbReference>
<dbReference type="EMBL" id="JAUSSW010000001">
    <property type="protein sequence ID" value="MDQ0101061.1"/>
    <property type="molecule type" value="Genomic_DNA"/>
</dbReference>
<dbReference type="Pfam" id="PF00392">
    <property type="entry name" value="GntR"/>
    <property type="match status" value="1"/>
</dbReference>
<reference evidence="6 7" key="1">
    <citation type="submission" date="2023-07" db="EMBL/GenBank/DDBJ databases">
        <title>Sorghum-associated microbial communities from plants grown in Nebraska, USA.</title>
        <authorList>
            <person name="Schachtman D."/>
        </authorList>
    </citation>
    <scope>NUCLEOTIDE SEQUENCE [LARGE SCALE GENOMIC DNA]</scope>
    <source>
        <strain evidence="6 7">CC523</strain>
    </source>
</reference>
<evidence type="ECO:0000313" key="7">
    <source>
        <dbReference type="Proteomes" id="UP001244563"/>
    </source>
</evidence>
<dbReference type="InterPro" id="IPR036388">
    <property type="entry name" value="WH-like_DNA-bd_sf"/>
</dbReference>
<dbReference type="SMART" id="SM00345">
    <property type="entry name" value="HTH_GNTR"/>
    <property type="match status" value="1"/>
</dbReference>
<sequence length="274" mass="30262">MGQPMVNGDVNSGPEHKTLQRDSPVAVYQQVADVLTDQVSRLEPGSRIPTEEALMDEYGISRTTVRKAIETLVSKGLLVRRQGKGTFVMAQRPVKMLNRLAPFMETFTAAGMKTVKGLIEYKWMEKDRSVPAKLVSDDNLVLVIRRSYSSAGWPYAIAEIFIPSHIGRHISLADAERNSIYQVIQDRTLKPLHRAEITVTMHAPPEHLADALNVRGFAMVPRLERTTLGPHGEVLECTVTYFHPNGFEIRAEVATDASPGQETPSSTEGQAASA</sequence>
<dbReference type="Gene3D" id="3.40.1410.10">
    <property type="entry name" value="Chorismate lyase-like"/>
    <property type="match status" value="1"/>
</dbReference>
<keyword evidence="7" id="KW-1185">Reference proteome</keyword>
<accession>A0ABT9THF7</accession>
<dbReference type="Proteomes" id="UP001244563">
    <property type="component" value="Unassembled WGS sequence"/>
</dbReference>
<dbReference type="InterPro" id="IPR036390">
    <property type="entry name" value="WH_DNA-bd_sf"/>
</dbReference>
<feature type="domain" description="HTH gntR-type" evidence="5">
    <location>
        <begin position="25"/>
        <end position="91"/>
    </location>
</feature>
<evidence type="ECO:0000259" key="5">
    <source>
        <dbReference type="PROSITE" id="PS50949"/>
    </source>
</evidence>
<dbReference type="PANTHER" id="PTHR44846:SF17">
    <property type="entry name" value="GNTR-FAMILY TRANSCRIPTIONAL REGULATOR"/>
    <property type="match status" value="1"/>
</dbReference>
<evidence type="ECO:0000256" key="3">
    <source>
        <dbReference type="ARBA" id="ARBA00023163"/>
    </source>
</evidence>
<dbReference type="Gene3D" id="1.10.10.10">
    <property type="entry name" value="Winged helix-like DNA-binding domain superfamily/Winged helix DNA-binding domain"/>
    <property type="match status" value="1"/>
</dbReference>
<dbReference type="SUPFAM" id="SSF46785">
    <property type="entry name" value="Winged helix' DNA-binding domain"/>
    <property type="match status" value="1"/>
</dbReference>
<keyword evidence="2" id="KW-0238">DNA-binding</keyword>
<protein>
    <submittedName>
        <fullName evidence="6">GntR family transcriptional regulator</fullName>
    </submittedName>
</protein>
<keyword evidence="3" id="KW-0804">Transcription</keyword>
<evidence type="ECO:0000256" key="4">
    <source>
        <dbReference type="SAM" id="MobiDB-lite"/>
    </source>
</evidence>
<comment type="caution">
    <text evidence="6">The sequence shown here is derived from an EMBL/GenBank/DDBJ whole genome shotgun (WGS) entry which is preliminary data.</text>
</comment>
<organism evidence="6 7">
    <name type="scientific">Paenarthrobacter nicotinovorans</name>
    <name type="common">Arthrobacter nicotinovorans</name>
    <dbReference type="NCBI Taxonomy" id="29320"/>
    <lineage>
        <taxon>Bacteria</taxon>
        <taxon>Bacillati</taxon>
        <taxon>Actinomycetota</taxon>
        <taxon>Actinomycetes</taxon>
        <taxon>Micrococcales</taxon>
        <taxon>Micrococcaceae</taxon>
        <taxon>Paenarthrobacter</taxon>
    </lineage>
</organism>
<keyword evidence="1" id="KW-0805">Transcription regulation</keyword>
<dbReference type="Pfam" id="PF07702">
    <property type="entry name" value="UTRA"/>
    <property type="match status" value="1"/>
</dbReference>
<name>A0ABT9THF7_PAENI</name>
<evidence type="ECO:0000256" key="2">
    <source>
        <dbReference type="ARBA" id="ARBA00023125"/>
    </source>
</evidence>
<dbReference type="SUPFAM" id="SSF64288">
    <property type="entry name" value="Chorismate lyase-like"/>
    <property type="match status" value="1"/>
</dbReference>